<dbReference type="InterPro" id="IPR026041">
    <property type="entry name" value="ElbB"/>
</dbReference>
<dbReference type="Pfam" id="PF01965">
    <property type="entry name" value="DJ-1_PfpI"/>
    <property type="match status" value="1"/>
</dbReference>
<evidence type="ECO:0000259" key="1">
    <source>
        <dbReference type="Pfam" id="PF01965"/>
    </source>
</evidence>
<dbReference type="NCBIfam" id="NF008747">
    <property type="entry name" value="PRK11780.1"/>
    <property type="match status" value="1"/>
</dbReference>
<reference evidence="2 3" key="1">
    <citation type="journal article" date="2012" name="Extremophiles">
        <title>Thermotomaculum hydrothermale gen. nov., sp. nov., a novel heterotrophic thermophile within the phylum Acidobacteria from a deep-sea hydrothermal vent chimney in the Southern Okinawa Trough.</title>
        <authorList>
            <person name="Izumi H."/>
            <person name="Nunoura T."/>
            <person name="Miyazaki M."/>
            <person name="Mino S."/>
            <person name="Toki T."/>
            <person name="Takai K."/>
            <person name="Sako Y."/>
            <person name="Sawabe T."/>
            <person name="Nakagawa S."/>
        </authorList>
    </citation>
    <scope>NUCLEOTIDE SEQUENCE [LARGE SCALE GENOMIC DNA]</scope>
    <source>
        <strain evidence="2 3">AC55</strain>
    </source>
</reference>
<dbReference type="InterPro" id="IPR002818">
    <property type="entry name" value="DJ-1/PfpI"/>
</dbReference>
<gene>
    <name evidence="2" type="ORF">TTHT_0144</name>
</gene>
<name>A0A7R6SYJ1_9BACT</name>
<dbReference type="CDD" id="cd03133">
    <property type="entry name" value="GATase1_ES1"/>
    <property type="match status" value="1"/>
</dbReference>
<feature type="domain" description="DJ-1/PfpI" evidence="1">
    <location>
        <begin position="18"/>
        <end position="149"/>
    </location>
</feature>
<dbReference type="SUPFAM" id="SSF52317">
    <property type="entry name" value="Class I glutamine amidotransferase-like"/>
    <property type="match status" value="1"/>
</dbReference>
<dbReference type="Proteomes" id="UP000595564">
    <property type="component" value="Chromosome"/>
</dbReference>
<protein>
    <recommendedName>
        <fullName evidence="1">DJ-1/PfpI domain-containing protein</fullName>
    </recommendedName>
</protein>
<accession>A0A7R6SYJ1</accession>
<dbReference type="KEGG" id="thyd:TTHT_0144"/>
<dbReference type="PANTHER" id="PTHR10224:SF12">
    <property type="entry name" value="GLYOXALASE ELBB"/>
    <property type="match status" value="1"/>
</dbReference>
<evidence type="ECO:0000313" key="3">
    <source>
        <dbReference type="Proteomes" id="UP000595564"/>
    </source>
</evidence>
<dbReference type="Gene3D" id="3.40.50.880">
    <property type="match status" value="1"/>
</dbReference>
<sequence length="223" mass="23749">MEDKMPKVGVILSGCGVYDGAEIHEAVLTMLELDKRGCELVIMAPDKPQMHVINHLTGEEVKGETRNVLVESARIARGEIKNIDDVNPDELDALVLPGGFGAAKNLSNFAVKGEKAEVDPSVARILREVHKKGKPIAAVCIAPAVVAAALGEINPELTIGNDEATAKAIEAMGGKHFVCPVDGFHVDEKNKIISTPAYMLGKRISEVHAGISKMVDALMKLIG</sequence>
<keyword evidence="3" id="KW-1185">Reference proteome</keyword>
<proteinExistence type="predicted"/>
<evidence type="ECO:0000313" key="2">
    <source>
        <dbReference type="EMBL" id="BBB31787.1"/>
    </source>
</evidence>
<dbReference type="PIRSF" id="PIRSF006320">
    <property type="entry name" value="Elb2"/>
    <property type="match status" value="1"/>
</dbReference>
<dbReference type="AlphaFoldDB" id="A0A7R6SYJ1"/>
<dbReference type="InterPro" id="IPR029062">
    <property type="entry name" value="Class_I_gatase-like"/>
</dbReference>
<dbReference type="EMBL" id="AP017470">
    <property type="protein sequence ID" value="BBB31787.1"/>
    <property type="molecule type" value="Genomic_DNA"/>
</dbReference>
<dbReference type="PANTHER" id="PTHR10224">
    <property type="entry name" value="ES1 PROTEIN HOMOLOG, MITOCHONDRIAL"/>
    <property type="match status" value="1"/>
</dbReference>
<organism evidence="2 3">
    <name type="scientific">Thermotomaculum hydrothermale</name>
    <dbReference type="NCBI Taxonomy" id="981385"/>
    <lineage>
        <taxon>Bacteria</taxon>
        <taxon>Pseudomonadati</taxon>
        <taxon>Acidobacteriota</taxon>
        <taxon>Holophagae</taxon>
        <taxon>Thermotomaculales</taxon>
        <taxon>Thermotomaculaceae</taxon>
        <taxon>Thermotomaculum</taxon>
    </lineage>
</organism>